<reference evidence="1" key="2">
    <citation type="submission" date="2021-01" db="EMBL/GenBank/DDBJ databases">
        <authorList>
            <person name="Hahn C.R."/>
            <person name="Youssef N.H."/>
            <person name="Elshahed M."/>
        </authorList>
    </citation>
    <scope>NUCLEOTIDE SEQUENCE</scope>
    <source>
        <strain evidence="1">Zod_Metabat.24</strain>
    </source>
</reference>
<proteinExistence type="predicted"/>
<dbReference type="EMBL" id="JAFGIX010000025">
    <property type="protein sequence ID" value="MBN1572547.1"/>
    <property type="molecule type" value="Genomic_DNA"/>
</dbReference>
<dbReference type="CDD" id="cd00118">
    <property type="entry name" value="LysM"/>
    <property type="match status" value="1"/>
</dbReference>
<dbReference type="InterPro" id="IPR018392">
    <property type="entry name" value="LysM"/>
</dbReference>
<protein>
    <submittedName>
        <fullName evidence="1">LysM peptidoglycan-binding domain-containing protein</fullName>
    </submittedName>
</protein>
<dbReference type="AlphaFoldDB" id="A0A9D8KEE6"/>
<evidence type="ECO:0000313" key="1">
    <source>
        <dbReference type="EMBL" id="MBN1572547.1"/>
    </source>
</evidence>
<evidence type="ECO:0000313" key="2">
    <source>
        <dbReference type="Proteomes" id="UP000809273"/>
    </source>
</evidence>
<accession>A0A9D8KEE6</accession>
<comment type="caution">
    <text evidence="1">The sequence shown here is derived from an EMBL/GenBank/DDBJ whole genome shotgun (WGS) entry which is preliminary data.</text>
</comment>
<name>A0A9D8KEE6_9DELT</name>
<sequence length="111" mass="12336">MAMREQASDMQNSLAKVVQSLVVQNSIKAVSTVVLMLLLITLGACATGPGVYHTVKEGETLWRISKTQTMIGQFLIMLNSQAKVRLNLREKLSTTKTKQSFLVSHSRDRTK</sequence>
<gene>
    <name evidence="1" type="ORF">JW984_05040</name>
</gene>
<dbReference type="Proteomes" id="UP000809273">
    <property type="component" value="Unassembled WGS sequence"/>
</dbReference>
<reference evidence="1" key="1">
    <citation type="journal article" date="2021" name="Environ. Microbiol.">
        <title>Genomic characterization of three novel Desulfobacterota classes expand the metabolic and phylogenetic diversity of the phylum.</title>
        <authorList>
            <person name="Murphy C.L."/>
            <person name="Biggerstaff J."/>
            <person name="Eichhorn A."/>
            <person name="Ewing E."/>
            <person name="Shahan R."/>
            <person name="Soriano D."/>
            <person name="Stewart S."/>
            <person name="VanMol K."/>
            <person name="Walker R."/>
            <person name="Walters P."/>
            <person name="Elshahed M.S."/>
            <person name="Youssef N.H."/>
        </authorList>
    </citation>
    <scope>NUCLEOTIDE SEQUENCE</scope>
    <source>
        <strain evidence="1">Zod_Metabat.24</strain>
    </source>
</reference>
<organism evidence="1 2">
    <name type="scientific">Candidatus Zymogenus saltonus</name>
    <dbReference type="NCBI Taxonomy" id="2844893"/>
    <lineage>
        <taxon>Bacteria</taxon>
        <taxon>Deltaproteobacteria</taxon>
        <taxon>Candidatus Zymogenia</taxon>
        <taxon>Candidatus Zymogeniales</taxon>
        <taxon>Candidatus Zymogenaceae</taxon>
        <taxon>Candidatus Zymogenus</taxon>
    </lineage>
</organism>